<dbReference type="InterPro" id="IPR050300">
    <property type="entry name" value="GDXG_lipolytic_enzyme"/>
</dbReference>
<dbReference type="PANTHER" id="PTHR48081">
    <property type="entry name" value="AB HYDROLASE SUPERFAMILY PROTEIN C4A8.06C"/>
    <property type="match status" value="1"/>
</dbReference>
<evidence type="ECO:0000259" key="4">
    <source>
        <dbReference type="Pfam" id="PF07859"/>
    </source>
</evidence>
<evidence type="ECO:0000313" key="6">
    <source>
        <dbReference type="Proteomes" id="UP000623461"/>
    </source>
</evidence>
<dbReference type="InterPro" id="IPR013094">
    <property type="entry name" value="AB_hydrolase_3"/>
</dbReference>
<dbReference type="EMBL" id="BMNZ01000001">
    <property type="protein sequence ID" value="GGM84858.1"/>
    <property type="molecule type" value="Genomic_DNA"/>
</dbReference>
<comment type="similarity">
    <text evidence="1">Belongs to the 'GDXG' lipolytic enzyme family.</text>
</comment>
<proteinExistence type="inferred from homology"/>
<dbReference type="SUPFAM" id="SSF53474">
    <property type="entry name" value="alpha/beta-Hydrolases"/>
    <property type="match status" value="1"/>
</dbReference>
<evidence type="ECO:0000256" key="2">
    <source>
        <dbReference type="ARBA" id="ARBA00022801"/>
    </source>
</evidence>
<organism evidence="5 6">
    <name type="scientific">Terrabacter tumescens</name>
    <dbReference type="NCBI Taxonomy" id="60443"/>
    <lineage>
        <taxon>Bacteria</taxon>
        <taxon>Bacillati</taxon>
        <taxon>Actinomycetota</taxon>
        <taxon>Actinomycetes</taxon>
        <taxon>Micrococcales</taxon>
        <taxon>Intrasporangiaceae</taxon>
        <taxon>Terrabacter</taxon>
    </lineage>
</organism>
<gene>
    <name evidence="5" type="ORF">GCM10009721_07000</name>
</gene>
<reference evidence="6" key="1">
    <citation type="journal article" date="2019" name="Int. J. Syst. Evol. Microbiol.">
        <title>The Global Catalogue of Microorganisms (GCM) 10K type strain sequencing project: providing services to taxonomists for standard genome sequencing and annotation.</title>
        <authorList>
            <consortium name="The Broad Institute Genomics Platform"/>
            <consortium name="The Broad Institute Genome Sequencing Center for Infectious Disease"/>
            <person name="Wu L."/>
            <person name="Ma J."/>
        </authorList>
    </citation>
    <scope>NUCLEOTIDE SEQUENCE [LARGE SCALE GENOMIC DNA]</scope>
    <source>
        <strain evidence="6">JCM 1365</strain>
    </source>
</reference>
<evidence type="ECO:0000313" key="5">
    <source>
        <dbReference type="EMBL" id="GGM84858.1"/>
    </source>
</evidence>
<dbReference type="InterPro" id="IPR033140">
    <property type="entry name" value="Lipase_GDXG_put_SER_AS"/>
</dbReference>
<feature type="active site" evidence="3">
    <location>
        <position position="199"/>
    </location>
</feature>
<evidence type="ECO:0000256" key="1">
    <source>
        <dbReference type="ARBA" id="ARBA00010515"/>
    </source>
</evidence>
<keyword evidence="6" id="KW-1185">Reference proteome</keyword>
<name>A0ABQ2HMQ5_9MICO</name>
<sequence>MLQCGSTPRAPGARDPGIRCETDAVTVSDSWDMPLRTKLLARALSRSRSSERMQTADEIARSRAWFAPTRLPYTWVTGAVPDGVAIGATSFRARDGHEVAVRTYRPPGTEGEVLPAMLWFHGGGWVLGNTRGYDPLCAWVADRARVAVLNVDYRLAPEHRAPRAAHDCVDAARWAASAGTTEGSLSGIWPTGLGLAGDSAGGNLAAVTAQVLRAEGGADIAYEALVYPAVDATMSSPSVAQHAQAPILTRSDMDMFLGHYLGSEDDALDPLDPLVSPLHAKDLAGLPPTLVQTADLDPLRDEGAAYAEALRAAGVDVRHTNYPRVPHGFMSFPGATRVGGAARSELVEWVARHARPEVVG</sequence>
<feature type="domain" description="Alpha/beta hydrolase fold-3" evidence="4">
    <location>
        <begin position="117"/>
        <end position="330"/>
    </location>
</feature>
<dbReference type="PROSITE" id="PS01174">
    <property type="entry name" value="LIPASE_GDXG_SER"/>
    <property type="match status" value="1"/>
</dbReference>
<dbReference type="Pfam" id="PF07859">
    <property type="entry name" value="Abhydrolase_3"/>
    <property type="match status" value="1"/>
</dbReference>
<dbReference type="Proteomes" id="UP000623461">
    <property type="component" value="Unassembled WGS sequence"/>
</dbReference>
<dbReference type="InterPro" id="IPR029058">
    <property type="entry name" value="AB_hydrolase_fold"/>
</dbReference>
<dbReference type="PANTHER" id="PTHR48081:SF8">
    <property type="entry name" value="ALPHA_BETA HYDROLASE FOLD-3 DOMAIN-CONTAINING PROTEIN-RELATED"/>
    <property type="match status" value="1"/>
</dbReference>
<comment type="caution">
    <text evidence="5">The sequence shown here is derived from an EMBL/GenBank/DDBJ whole genome shotgun (WGS) entry which is preliminary data.</text>
</comment>
<protein>
    <recommendedName>
        <fullName evidence="4">Alpha/beta hydrolase fold-3 domain-containing protein</fullName>
    </recommendedName>
</protein>
<evidence type="ECO:0000256" key="3">
    <source>
        <dbReference type="PROSITE-ProRule" id="PRU10038"/>
    </source>
</evidence>
<accession>A0ABQ2HMQ5</accession>
<dbReference type="Gene3D" id="3.40.50.1820">
    <property type="entry name" value="alpha/beta hydrolase"/>
    <property type="match status" value="1"/>
</dbReference>
<keyword evidence="2" id="KW-0378">Hydrolase</keyword>